<gene>
    <name evidence="8" type="primary">vapC</name>
    <name evidence="10" type="ORF">BHK69_20425</name>
</gene>
<dbReference type="GO" id="GO:0000287">
    <property type="term" value="F:magnesium ion binding"/>
    <property type="evidence" value="ECO:0007669"/>
    <property type="project" value="UniProtKB-UniRule"/>
</dbReference>
<dbReference type="Proteomes" id="UP000094969">
    <property type="component" value="Chromosome"/>
</dbReference>
<dbReference type="InterPro" id="IPR022907">
    <property type="entry name" value="VapC_family"/>
</dbReference>
<dbReference type="GO" id="GO:0004540">
    <property type="term" value="F:RNA nuclease activity"/>
    <property type="evidence" value="ECO:0007669"/>
    <property type="project" value="InterPro"/>
</dbReference>
<dbReference type="GO" id="GO:0016787">
    <property type="term" value="F:hydrolase activity"/>
    <property type="evidence" value="ECO:0007669"/>
    <property type="project" value="UniProtKB-KW"/>
</dbReference>
<dbReference type="PANTHER" id="PTHR33653:SF1">
    <property type="entry name" value="RIBONUCLEASE VAPC2"/>
    <property type="match status" value="1"/>
</dbReference>
<dbReference type="SUPFAM" id="SSF88723">
    <property type="entry name" value="PIN domain-like"/>
    <property type="match status" value="1"/>
</dbReference>
<dbReference type="InterPro" id="IPR029060">
    <property type="entry name" value="PIN-like_dom_sf"/>
</dbReference>
<dbReference type="PANTHER" id="PTHR33653">
    <property type="entry name" value="RIBONUCLEASE VAPC2"/>
    <property type="match status" value="1"/>
</dbReference>
<evidence type="ECO:0000256" key="1">
    <source>
        <dbReference type="ARBA" id="ARBA00001946"/>
    </source>
</evidence>
<name>A0A1D7U547_9HYPH</name>
<dbReference type="EMBL" id="CP017147">
    <property type="protein sequence ID" value="AOO82491.1"/>
    <property type="molecule type" value="Genomic_DNA"/>
</dbReference>
<dbReference type="Pfam" id="PF01850">
    <property type="entry name" value="PIN"/>
    <property type="match status" value="1"/>
</dbReference>
<dbReference type="OrthoDB" id="7188375at2"/>
<evidence type="ECO:0000256" key="2">
    <source>
        <dbReference type="ARBA" id="ARBA00022649"/>
    </source>
</evidence>
<sequence length="137" mass="15456">MIFIDTNVVSETMRSEPNPHVSAWLQRHDRELALSTVVLAEIAFGIARIRPEQRATRFEQRLQELRRRFAGRFFTLNEDAALAYGELMGRAMRQGIVISIADGMIAAIAQVNGGRLATRNIKDFSSAGLELIDPWTR</sequence>
<dbReference type="KEGG" id="bvv:BHK69_20425"/>
<feature type="binding site" evidence="8">
    <location>
        <position position="102"/>
    </location>
    <ligand>
        <name>Mg(2+)</name>
        <dbReference type="ChEBI" id="CHEBI:18420"/>
    </ligand>
</feature>
<keyword evidence="2 8" id="KW-1277">Toxin-antitoxin system</keyword>
<dbReference type="CDD" id="cd18731">
    <property type="entry name" value="PIN_NgFitB-like"/>
    <property type="match status" value="1"/>
</dbReference>
<organism evidence="10 11">
    <name type="scientific">Bosea vaviloviae</name>
    <dbReference type="NCBI Taxonomy" id="1526658"/>
    <lineage>
        <taxon>Bacteria</taxon>
        <taxon>Pseudomonadati</taxon>
        <taxon>Pseudomonadota</taxon>
        <taxon>Alphaproteobacteria</taxon>
        <taxon>Hyphomicrobiales</taxon>
        <taxon>Boseaceae</taxon>
        <taxon>Bosea</taxon>
    </lineage>
</organism>
<evidence type="ECO:0000256" key="3">
    <source>
        <dbReference type="ARBA" id="ARBA00022722"/>
    </source>
</evidence>
<accession>A0A1D7U547</accession>
<feature type="binding site" evidence="8">
    <location>
        <position position="5"/>
    </location>
    <ligand>
        <name>Mg(2+)</name>
        <dbReference type="ChEBI" id="CHEBI:18420"/>
    </ligand>
</feature>
<protein>
    <recommendedName>
        <fullName evidence="8">Ribonuclease VapC</fullName>
        <shortName evidence="8">RNase VapC</shortName>
        <ecNumber evidence="8">3.1.-.-</ecNumber>
    </recommendedName>
    <alternativeName>
        <fullName evidence="8">Toxin VapC</fullName>
    </alternativeName>
</protein>
<feature type="domain" description="PIN" evidence="9">
    <location>
        <begin position="2"/>
        <end position="122"/>
    </location>
</feature>
<comment type="cofactor">
    <cofactor evidence="1 8">
        <name>Mg(2+)</name>
        <dbReference type="ChEBI" id="CHEBI:18420"/>
    </cofactor>
</comment>
<evidence type="ECO:0000256" key="7">
    <source>
        <dbReference type="ARBA" id="ARBA00038093"/>
    </source>
</evidence>
<evidence type="ECO:0000256" key="4">
    <source>
        <dbReference type="ARBA" id="ARBA00022723"/>
    </source>
</evidence>
<dbReference type="AlphaFoldDB" id="A0A1D7U547"/>
<comment type="function">
    <text evidence="8">Toxic component of a toxin-antitoxin (TA) system. An RNase.</text>
</comment>
<dbReference type="InterPro" id="IPR050556">
    <property type="entry name" value="Type_II_TA_system_RNase"/>
</dbReference>
<dbReference type="HAMAP" id="MF_00265">
    <property type="entry name" value="VapC_Nob1"/>
    <property type="match status" value="1"/>
</dbReference>
<dbReference type="STRING" id="1526658.BHK69_20425"/>
<dbReference type="RefSeq" id="WP_069691698.1">
    <property type="nucleotide sequence ID" value="NZ_CP017147.1"/>
</dbReference>
<keyword evidence="5 8" id="KW-0378">Hydrolase</keyword>
<keyword evidence="8" id="KW-0800">Toxin</keyword>
<evidence type="ECO:0000256" key="8">
    <source>
        <dbReference type="HAMAP-Rule" id="MF_00265"/>
    </source>
</evidence>
<keyword evidence="3 8" id="KW-0540">Nuclease</keyword>
<evidence type="ECO:0000256" key="5">
    <source>
        <dbReference type="ARBA" id="ARBA00022801"/>
    </source>
</evidence>
<dbReference type="GO" id="GO:0090729">
    <property type="term" value="F:toxin activity"/>
    <property type="evidence" value="ECO:0007669"/>
    <property type="project" value="UniProtKB-KW"/>
</dbReference>
<dbReference type="InterPro" id="IPR002716">
    <property type="entry name" value="PIN_dom"/>
</dbReference>
<keyword evidence="11" id="KW-1185">Reference proteome</keyword>
<reference evidence="10 11" key="1">
    <citation type="journal article" date="2015" name="Antonie Van Leeuwenhoek">
        <title>Bosea vaviloviae sp. nov., a new species of slow-growing rhizobia isolated from nodules of the relict species Vavilovia formosa (Stev.) Fed.</title>
        <authorList>
            <person name="Safronova V.I."/>
            <person name="Kuznetsova I.G."/>
            <person name="Sazanova A.L."/>
            <person name="Kimeklis A.K."/>
            <person name="Belimov A.A."/>
            <person name="Andronov E.E."/>
            <person name="Pinaev A.G."/>
            <person name="Chizhevskaya E.P."/>
            <person name="Pukhaev A.R."/>
            <person name="Popov K.P."/>
            <person name="Willems A."/>
            <person name="Tikhonovich I.A."/>
        </authorList>
    </citation>
    <scope>NUCLEOTIDE SEQUENCE [LARGE SCALE GENOMIC DNA]</scope>
    <source>
        <strain evidence="10 11">Vaf18</strain>
    </source>
</reference>
<dbReference type="Gene3D" id="3.40.50.1010">
    <property type="entry name" value="5'-nuclease"/>
    <property type="match status" value="1"/>
</dbReference>
<comment type="similarity">
    <text evidence="7 8">Belongs to the PINc/VapC protein family.</text>
</comment>
<evidence type="ECO:0000313" key="10">
    <source>
        <dbReference type="EMBL" id="AOO82491.1"/>
    </source>
</evidence>
<evidence type="ECO:0000313" key="11">
    <source>
        <dbReference type="Proteomes" id="UP000094969"/>
    </source>
</evidence>
<dbReference type="EC" id="3.1.-.-" evidence="8"/>
<evidence type="ECO:0000259" key="9">
    <source>
        <dbReference type="Pfam" id="PF01850"/>
    </source>
</evidence>
<keyword evidence="6 8" id="KW-0460">Magnesium</keyword>
<proteinExistence type="inferred from homology"/>
<keyword evidence="4 8" id="KW-0479">Metal-binding</keyword>
<evidence type="ECO:0000256" key="6">
    <source>
        <dbReference type="ARBA" id="ARBA00022842"/>
    </source>
</evidence>